<evidence type="ECO:0000259" key="4">
    <source>
        <dbReference type="Pfam" id="PF06580"/>
    </source>
</evidence>
<organism evidence="5 6">
    <name type="scientific">Stenotrophomonas ginsengisoli</name>
    <dbReference type="NCBI Taxonomy" id="336566"/>
    <lineage>
        <taxon>Bacteria</taxon>
        <taxon>Pseudomonadati</taxon>
        <taxon>Pseudomonadota</taxon>
        <taxon>Gammaproteobacteria</taxon>
        <taxon>Lysobacterales</taxon>
        <taxon>Lysobacteraceae</taxon>
        <taxon>Stenotrophomonas</taxon>
    </lineage>
</organism>
<feature type="transmembrane region" description="Helical" evidence="2">
    <location>
        <begin position="346"/>
        <end position="362"/>
    </location>
</feature>
<dbReference type="InterPro" id="IPR010559">
    <property type="entry name" value="Sig_transdc_His_kin_internal"/>
</dbReference>
<evidence type="ECO:0000256" key="2">
    <source>
        <dbReference type="SAM" id="Phobius"/>
    </source>
</evidence>
<keyword evidence="6" id="KW-1185">Reference proteome</keyword>
<dbReference type="OrthoDB" id="625140at2"/>
<dbReference type="GO" id="GO:0016020">
    <property type="term" value="C:membrane"/>
    <property type="evidence" value="ECO:0007669"/>
    <property type="project" value="InterPro"/>
</dbReference>
<evidence type="ECO:0000256" key="3">
    <source>
        <dbReference type="SAM" id="SignalP"/>
    </source>
</evidence>
<reference evidence="5 6" key="1">
    <citation type="submission" date="2015-05" db="EMBL/GenBank/DDBJ databases">
        <title>Genome sequencing and analysis of members of genus Stenotrophomonas.</title>
        <authorList>
            <person name="Patil P.P."/>
            <person name="Midha S."/>
            <person name="Patil P.B."/>
        </authorList>
    </citation>
    <scope>NUCLEOTIDE SEQUENCE [LARGE SCALE GENOMIC DNA]</scope>
    <source>
        <strain evidence="5 6">DSM 24757</strain>
    </source>
</reference>
<dbReference type="AlphaFoldDB" id="A0A0R0DN53"/>
<name>A0A0R0DN53_9GAMM</name>
<gene>
    <name evidence="5" type="ORF">ABB30_01670</name>
</gene>
<feature type="domain" description="Signal transduction histidine kinase internal region" evidence="4">
    <location>
        <begin position="383"/>
        <end position="459"/>
    </location>
</feature>
<evidence type="ECO:0000256" key="1">
    <source>
        <dbReference type="SAM" id="Coils"/>
    </source>
</evidence>
<dbReference type="Proteomes" id="UP000050956">
    <property type="component" value="Unassembled WGS sequence"/>
</dbReference>
<dbReference type="STRING" id="336566.ABB30_01670"/>
<protein>
    <submittedName>
        <fullName evidence="5">ATPase</fullName>
    </submittedName>
</protein>
<dbReference type="RefSeq" id="WP_057636526.1">
    <property type="nucleotide sequence ID" value="NZ_LDJM01000006.1"/>
</dbReference>
<dbReference type="GO" id="GO:0000155">
    <property type="term" value="F:phosphorelay sensor kinase activity"/>
    <property type="evidence" value="ECO:0007669"/>
    <property type="project" value="InterPro"/>
</dbReference>
<keyword evidence="3" id="KW-0732">Signal</keyword>
<keyword evidence="2" id="KW-0472">Membrane</keyword>
<feature type="chain" id="PRO_5006396043" evidence="3">
    <location>
        <begin position="24"/>
        <end position="567"/>
    </location>
</feature>
<dbReference type="PANTHER" id="PTHR34220">
    <property type="entry name" value="SENSOR HISTIDINE KINASE YPDA"/>
    <property type="match status" value="1"/>
</dbReference>
<evidence type="ECO:0000313" key="6">
    <source>
        <dbReference type="Proteomes" id="UP000050956"/>
    </source>
</evidence>
<dbReference type="PANTHER" id="PTHR34220:SF9">
    <property type="entry name" value="SIGNAL TRANSDUCTION HISTIDINE KINASE INTERNAL REGION DOMAIN-CONTAINING PROTEIN"/>
    <property type="match status" value="1"/>
</dbReference>
<evidence type="ECO:0000313" key="5">
    <source>
        <dbReference type="EMBL" id="KRG79139.1"/>
    </source>
</evidence>
<sequence length="567" mass="61636">MKITKVLAAPAALVMMVAAWLLAASHGPVAVQVLSAEMAPATMPMSGRLPERPPDDLDWQPLDPGVLSGWQDPHWLRWRLSAPADDAGRLLHLSLRAASQAYWNGQPLAANGIVGRSRDEEQPGLIDIVRVLPPSGRTGADELTVLASSHHQWLRMDTTDAGLRVVPVGGPPLHRAGPWLIVAFAVGALTAACLYFLAAQRGQPRVHGAPLLLALGAVGLALPVVEAWRPLFGYPYPWHGLRMFVLLALHAAAAVLLPAYLARRFDVDVPVAARITYLATLAGVVAFLPSFDGRGATALLLSLLASVWLLRRAQGEHGERRPILVLMLVAALTMPVAGGAFLDGPYFLLLAVLMGFLLLRHAERLRTLDRHNARLREERARLSLQLLQRGIQPHWLMNTLTCLQELIEQAPPRASRLVESLAEQFDRLRESSRHALVPLEDELALCRNHLDIVNMALGQPIALEVDVDDIDFLLPPGVLHAQVENALTHAGASACTQQPFRLRVQRENGRRVLELRSALGSAAHRGQGTGTRYIEASLDAAFPGGWRFAQGPDGADWCGRIELACAS</sequence>
<dbReference type="Pfam" id="PF06580">
    <property type="entry name" value="His_kinase"/>
    <property type="match status" value="1"/>
</dbReference>
<feature type="transmembrane region" description="Helical" evidence="2">
    <location>
        <begin position="271"/>
        <end position="289"/>
    </location>
</feature>
<proteinExistence type="predicted"/>
<keyword evidence="2" id="KW-0812">Transmembrane</keyword>
<dbReference type="PATRIC" id="fig|336566.3.peg.2704"/>
<dbReference type="InterPro" id="IPR050640">
    <property type="entry name" value="Bact_2-comp_sensor_kinase"/>
</dbReference>
<comment type="caution">
    <text evidence="5">The sequence shown here is derived from an EMBL/GenBank/DDBJ whole genome shotgun (WGS) entry which is preliminary data.</text>
</comment>
<feature type="transmembrane region" description="Helical" evidence="2">
    <location>
        <begin position="323"/>
        <end position="340"/>
    </location>
</feature>
<feature type="coiled-coil region" evidence="1">
    <location>
        <begin position="358"/>
        <end position="385"/>
    </location>
</feature>
<accession>A0A0R0DN53</accession>
<keyword evidence="2" id="KW-1133">Transmembrane helix</keyword>
<feature type="transmembrane region" description="Helical" evidence="2">
    <location>
        <begin position="295"/>
        <end position="311"/>
    </location>
</feature>
<keyword evidence="1" id="KW-0175">Coiled coil</keyword>
<dbReference type="EMBL" id="LDJM01000006">
    <property type="protein sequence ID" value="KRG79139.1"/>
    <property type="molecule type" value="Genomic_DNA"/>
</dbReference>
<feature type="transmembrane region" description="Helical" evidence="2">
    <location>
        <begin position="240"/>
        <end position="259"/>
    </location>
</feature>
<feature type="transmembrane region" description="Helical" evidence="2">
    <location>
        <begin position="176"/>
        <end position="197"/>
    </location>
</feature>
<feature type="signal peptide" evidence="3">
    <location>
        <begin position="1"/>
        <end position="23"/>
    </location>
</feature>
<feature type="transmembrane region" description="Helical" evidence="2">
    <location>
        <begin position="209"/>
        <end position="228"/>
    </location>
</feature>